<reference evidence="1" key="1">
    <citation type="submission" date="2018-05" db="EMBL/GenBank/DDBJ databases">
        <authorList>
            <person name="Lanie J.A."/>
            <person name="Ng W.-L."/>
            <person name="Kazmierczak K.M."/>
            <person name="Andrzejewski T.M."/>
            <person name="Davidsen T.M."/>
            <person name="Wayne K.J."/>
            <person name="Tettelin H."/>
            <person name="Glass J.I."/>
            <person name="Rusch D."/>
            <person name="Podicherti R."/>
            <person name="Tsui H.-C.T."/>
            <person name="Winkler M.E."/>
        </authorList>
    </citation>
    <scope>NUCLEOTIDE SEQUENCE</scope>
</reference>
<dbReference type="EMBL" id="UINC01001311">
    <property type="protein sequence ID" value="SUZ77303.1"/>
    <property type="molecule type" value="Genomic_DNA"/>
</dbReference>
<dbReference type="AlphaFoldDB" id="A0A381QI31"/>
<organism evidence="1">
    <name type="scientific">marine metagenome</name>
    <dbReference type="NCBI Taxonomy" id="408172"/>
    <lineage>
        <taxon>unclassified sequences</taxon>
        <taxon>metagenomes</taxon>
        <taxon>ecological metagenomes</taxon>
    </lineage>
</organism>
<evidence type="ECO:0000313" key="1">
    <source>
        <dbReference type="EMBL" id="SUZ77303.1"/>
    </source>
</evidence>
<accession>A0A381QI31</accession>
<proteinExistence type="predicted"/>
<sequence>MGDVAVAHKRRELILSVLSFVMLPLKKRFGKVPSYVQRVYGVQLDGMRKIPFGLKPRFAAYEACISHSETCLRPVLYDQIRQIEVPNNSPKFCVLSVLPATRFVNQYNTSYIIFCVVLKGTVAVFKILGDG</sequence>
<name>A0A381QI31_9ZZZZ</name>
<gene>
    <name evidence="1" type="ORF">METZ01_LOCUS30157</name>
</gene>
<protein>
    <submittedName>
        <fullName evidence="1">Uncharacterized protein</fullName>
    </submittedName>
</protein>